<accession>A0ABQ9CUJ7</accession>
<evidence type="ECO:0000256" key="1">
    <source>
        <dbReference type="SAM" id="Phobius"/>
    </source>
</evidence>
<comment type="caution">
    <text evidence="2">The sequence shown here is derived from an EMBL/GenBank/DDBJ whole genome shotgun (WGS) entry which is preliminary data.</text>
</comment>
<evidence type="ECO:0000313" key="3">
    <source>
        <dbReference type="Proteomes" id="UP001145742"/>
    </source>
</evidence>
<keyword evidence="3" id="KW-1185">Reference proteome</keyword>
<feature type="transmembrane region" description="Helical" evidence="1">
    <location>
        <begin position="91"/>
        <end position="110"/>
    </location>
</feature>
<gene>
    <name evidence="2" type="ORF">WISP_113855</name>
</gene>
<organism evidence="2 3">
    <name type="scientific">Willisornis vidua</name>
    <name type="common">Xingu scale-backed antbird</name>
    <dbReference type="NCBI Taxonomy" id="1566151"/>
    <lineage>
        <taxon>Eukaryota</taxon>
        <taxon>Metazoa</taxon>
        <taxon>Chordata</taxon>
        <taxon>Craniata</taxon>
        <taxon>Vertebrata</taxon>
        <taxon>Euteleostomi</taxon>
        <taxon>Archelosauria</taxon>
        <taxon>Archosauria</taxon>
        <taxon>Dinosauria</taxon>
        <taxon>Saurischia</taxon>
        <taxon>Theropoda</taxon>
        <taxon>Coelurosauria</taxon>
        <taxon>Aves</taxon>
        <taxon>Neognathae</taxon>
        <taxon>Neoaves</taxon>
        <taxon>Telluraves</taxon>
        <taxon>Australaves</taxon>
        <taxon>Passeriformes</taxon>
        <taxon>Thamnophilidae</taxon>
        <taxon>Willisornis</taxon>
    </lineage>
</organism>
<name>A0ABQ9CUJ7_9PASS</name>
<protein>
    <submittedName>
        <fullName evidence="2">Uncharacterized protein</fullName>
    </submittedName>
</protein>
<dbReference type="Proteomes" id="UP001145742">
    <property type="component" value="Unassembled WGS sequence"/>
</dbReference>
<keyword evidence="1" id="KW-0472">Membrane</keyword>
<keyword evidence="1" id="KW-0812">Transmembrane</keyword>
<reference evidence="2" key="1">
    <citation type="submission" date="2019-10" db="EMBL/GenBank/DDBJ databases">
        <authorList>
            <person name="Soares A.E.R."/>
            <person name="Aleixo A."/>
            <person name="Schneider P."/>
            <person name="Miyaki C.Y."/>
            <person name="Schneider M.P."/>
            <person name="Mello C."/>
            <person name="Vasconcelos A.T.R."/>
        </authorList>
    </citation>
    <scope>NUCLEOTIDE SEQUENCE</scope>
    <source>
        <tissue evidence="2">Muscle</tissue>
    </source>
</reference>
<evidence type="ECO:0000313" key="2">
    <source>
        <dbReference type="EMBL" id="KAJ7409532.1"/>
    </source>
</evidence>
<keyword evidence="1" id="KW-1133">Transmembrane helix</keyword>
<proteinExistence type="predicted"/>
<sequence>MNLRILVDNKLSMSQQCAHVAKKADVILECIRKSTASKLRQVILPLSGTVTHLRSDCERADSSKASIESGVSWERVVDVHDVHSVVSQSLMVSYLASIGLFLALALAIYCPPEPKSEDIKWYL</sequence>
<dbReference type="EMBL" id="WHWB01034466">
    <property type="protein sequence ID" value="KAJ7409532.1"/>
    <property type="molecule type" value="Genomic_DNA"/>
</dbReference>